<organism evidence="4 5">
    <name type="scientific">Brachybacterium kimchii</name>
    <dbReference type="NCBI Taxonomy" id="2942909"/>
    <lineage>
        <taxon>Bacteria</taxon>
        <taxon>Bacillati</taxon>
        <taxon>Actinomycetota</taxon>
        <taxon>Actinomycetes</taxon>
        <taxon>Micrococcales</taxon>
        <taxon>Dermabacteraceae</taxon>
        <taxon>Brachybacterium</taxon>
    </lineage>
</organism>
<evidence type="ECO:0000313" key="4">
    <source>
        <dbReference type="EMBL" id="UQN28862.1"/>
    </source>
</evidence>
<evidence type="ECO:0000256" key="2">
    <source>
        <dbReference type="ARBA" id="ARBA00022448"/>
    </source>
</evidence>
<dbReference type="EMBL" id="CP097218">
    <property type="protein sequence ID" value="UQN28862.1"/>
    <property type="molecule type" value="Genomic_DNA"/>
</dbReference>
<evidence type="ECO:0000256" key="1">
    <source>
        <dbReference type="ARBA" id="ARBA00008520"/>
    </source>
</evidence>
<feature type="chain" id="PRO_5045700341" evidence="3">
    <location>
        <begin position="18"/>
        <end position="418"/>
    </location>
</feature>
<protein>
    <submittedName>
        <fullName evidence="4">Extracellular solute-binding protein</fullName>
    </submittedName>
</protein>
<dbReference type="PANTHER" id="PTHR43649:SF29">
    <property type="entry name" value="OSMOPROTECTIVE COMPOUNDS-BINDING PROTEIN GGTB"/>
    <property type="match status" value="1"/>
</dbReference>
<dbReference type="Proteomes" id="UP001055868">
    <property type="component" value="Chromosome"/>
</dbReference>
<proteinExistence type="inferred from homology"/>
<dbReference type="PANTHER" id="PTHR43649">
    <property type="entry name" value="ARABINOSE-BINDING PROTEIN-RELATED"/>
    <property type="match status" value="1"/>
</dbReference>
<evidence type="ECO:0000256" key="3">
    <source>
        <dbReference type="SAM" id="SignalP"/>
    </source>
</evidence>
<feature type="signal peptide" evidence="3">
    <location>
        <begin position="1"/>
        <end position="17"/>
    </location>
</feature>
<keyword evidence="5" id="KW-1185">Reference proteome</keyword>
<name>A0ABY4N2T2_9MICO</name>
<comment type="similarity">
    <text evidence="1">Belongs to the bacterial solute-binding protein 1 family.</text>
</comment>
<gene>
    <name evidence="4" type="ORF">M4486_14695</name>
</gene>
<dbReference type="PROSITE" id="PS51257">
    <property type="entry name" value="PROKAR_LIPOPROTEIN"/>
    <property type="match status" value="1"/>
</dbReference>
<evidence type="ECO:0000313" key="5">
    <source>
        <dbReference type="Proteomes" id="UP001055868"/>
    </source>
</evidence>
<dbReference type="Gene3D" id="3.40.190.10">
    <property type="entry name" value="Periplasmic binding protein-like II"/>
    <property type="match status" value="2"/>
</dbReference>
<dbReference type="Pfam" id="PF01547">
    <property type="entry name" value="SBP_bac_1"/>
    <property type="match status" value="1"/>
</dbReference>
<dbReference type="SUPFAM" id="SSF53850">
    <property type="entry name" value="Periplasmic binding protein-like II"/>
    <property type="match status" value="1"/>
</dbReference>
<dbReference type="InterPro" id="IPR006059">
    <property type="entry name" value="SBP"/>
</dbReference>
<keyword evidence="3" id="KW-0732">Signal</keyword>
<dbReference type="InterPro" id="IPR050490">
    <property type="entry name" value="Bact_solute-bd_prot1"/>
</dbReference>
<sequence length="418" mass="45290">MHAIPRRAFAAIPVASAALLGAAGCARSGPDDLSLWMVTQDGAQGTTIQALISDFEKRNPGTSITLEQRSTDDHKNALRQFAGTYLVPDIYWYWEGSGLGGELVDVGMSRDLSDDYTRLGWKDRFTDAALAGITQYGGYQGVPWTFQGQGLYYSKSLFAKAGVDSPPTTYDELIAAADALVAAGITPIEFGGTVNWHVMRLLDCLLETTCGAELNDALTTGDGDWGSEGAVTEAFTELRTWGKKYLNDGFMGINNDDSSQLFFTGKAAMALEGTWFNASVVDNGMDPDDVGIFPFPTGTNRLYGFGEAFYISANTKKSDLAARFLDFMTSKDGQEIAGDAWSAISVNASMPVDEDNPLNPVWAQIFEDVDGGMFANNDQNFSTAQTTEFWRIQNAVLTGDMDPADAGATFQRFREQEG</sequence>
<dbReference type="RefSeq" id="WP_249477985.1">
    <property type="nucleotide sequence ID" value="NZ_CP097218.1"/>
</dbReference>
<accession>A0ABY4N2T2</accession>
<reference evidence="4" key="1">
    <citation type="submission" date="2022-05" db="EMBL/GenBank/DDBJ databases">
        <title>Genomic analysis of Brachybacterium sp. CBA3104.</title>
        <authorList>
            <person name="Roh S.W."/>
            <person name="Kim Y.B."/>
            <person name="Kim Y."/>
        </authorList>
    </citation>
    <scope>NUCLEOTIDE SEQUENCE</scope>
    <source>
        <strain evidence="4">CBA3104</strain>
    </source>
</reference>
<keyword evidence="2" id="KW-0813">Transport</keyword>